<keyword evidence="4 5" id="KW-0546">Nucleotide metabolism</keyword>
<dbReference type="CDD" id="cd07557">
    <property type="entry name" value="trimeric_dUTPase"/>
    <property type="match status" value="1"/>
</dbReference>
<comment type="catalytic activity">
    <reaction evidence="5">
        <text>dUTP + H2O = dUMP + diphosphate + H(+)</text>
        <dbReference type="Rhea" id="RHEA:10248"/>
        <dbReference type="ChEBI" id="CHEBI:15377"/>
        <dbReference type="ChEBI" id="CHEBI:15378"/>
        <dbReference type="ChEBI" id="CHEBI:33019"/>
        <dbReference type="ChEBI" id="CHEBI:61555"/>
        <dbReference type="ChEBI" id="CHEBI:246422"/>
        <dbReference type="EC" id="3.6.1.23"/>
    </reaction>
</comment>
<evidence type="ECO:0000256" key="3">
    <source>
        <dbReference type="ARBA" id="ARBA00022801"/>
    </source>
</evidence>
<keyword evidence="8" id="KW-1185">Reference proteome</keyword>
<name>A0AAV6TMM2_9ARAC</name>
<dbReference type="Gene3D" id="2.70.40.10">
    <property type="match status" value="1"/>
</dbReference>
<evidence type="ECO:0000259" key="6">
    <source>
        <dbReference type="Pfam" id="PF00692"/>
    </source>
</evidence>
<comment type="similarity">
    <text evidence="2 5">Belongs to the dUTPase family.</text>
</comment>
<dbReference type="InterPro" id="IPR033704">
    <property type="entry name" value="dUTPase_trimeric"/>
</dbReference>
<feature type="domain" description="dUTPase-like" evidence="6">
    <location>
        <begin position="22"/>
        <end position="107"/>
    </location>
</feature>
<evidence type="ECO:0000256" key="5">
    <source>
        <dbReference type="RuleBase" id="RU367024"/>
    </source>
</evidence>
<reference evidence="7 8" key="1">
    <citation type="journal article" date="2022" name="Nat. Ecol. Evol.">
        <title>A masculinizing supergene underlies an exaggerated male reproductive morph in a spider.</title>
        <authorList>
            <person name="Hendrickx F."/>
            <person name="De Corte Z."/>
            <person name="Sonet G."/>
            <person name="Van Belleghem S.M."/>
            <person name="Kostlbacher S."/>
            <person name="Vangestel C."/>
        </authorList>
    </citation>
    <scope>NUCLEOTIDE SEQUENCE [LARGE SCALE GENOMIC DNA]</scope>
    <source>
        <strain evidence="7">W744_W776</strain>
    </source>
</reference>
<proteinExistence type="inferred from homology"/>
<protein>
    <recommendedName>
        <fullName evidence="5">Deoxyuridine 5'-triphosphate nucleotidohydrolase</fullName>
        <shortName evidence="5">dUTPase</shortName>
        <ecNumber evidence="5">3.6.1.23</ecNumber>
    </recommendedName>
    <alternativeName>
        <fullName evidence="5">dUTP pyrophosphatase</fullName>
    </alternativeName>
</protein>
<accession>A0AAV6TMM2</accession>
<dbReference type="GO" id="GO:0046081">
    <property type="term" value="P:dUTP catabolic process"/>
    <property type="evidence" value="ECO:0007669"/>
    <property type="project" value="UniProtKB-UniRule"/>
</dbReference>
<comment type="caution">
    <text evidence="7">The sequence shown here is derived from an EMBL/GenBank/DDBJ whole genome shotgun (WGS) entry which is preliminary data.</text>
</comment>
<dbReference type="SUPFAM" id="SSF51283">
    <property type="entry name" value="dUTPase-like"/>
    <property type="match status" value="1"/>
</dbReference>
<evidence type="ECO:0000256" key="4">
    <source>
        <dbReference type="ARBA" id="ARBA00023080"/>
    </source>
</evidence>
<comment type="function">
    <text evidence="5">Involved in nucleotide metabolism via production of dUMP, the immediate precursor of thymidine nucleotides, and decreases the intracellular concentration of dUTP so that uracil cannot be incorporated into DNA.</text>
</comment>
<dbReference type="AlphaFoldDB" id="A0AAV6TMM2"/>
<gene>
    <name evidence="7" type="ORF">JTE90_003915</name>
</gene>
<dbReference type="GO" id="GO:0006226">
    <property type="term" value="P:dUMP biosynthetic process"/>
    <property type="evidence" value="ECO:0007669"/>
    <property type="project" value="UniProtKB-UniRule"/>
</dbReference>
<evidence type="ECO:0000256" key="2">
    <source>
        <dbReference type="ARBA" id="ARBA00006581"/>
    </source>
</evidence>
<keyword evidence="3 5" id="KW-0378">Hydrolase</keyword>
<keyword evidence="5" id="KW-0479">Metal-binding</keyword>
<dbReference type="Proteomes" id="UP000827092">
    <property type="component" value="Unassembled WGS sequence"/>
</dbReference>
<comment type="pathway">
    <text evidence="1 5">Pyrimidine metabolism; dUMP biosynthesis; dUMP from dCTP (dUTP route): step 2/2.</text>
</comment>
<dbReference type="Pfam" id="PF00692">
    <property type="entry name" value="dUTPase"/>
    <property type="match status" value="1"/>
</dbReference>
<dbReference type="EC" id="3.6.1.23" evidence="5"/>
<dbReference type="GO" id="GO:0004170">
    <property type="term" value="F:dUTP diphosphatase activity"/>
    <property type="evidence" value="ECO:0007669"/>
    <property type="project" value="UniProtKB-UniRule"/>
</dbReference>
<dbReference type="InterPro" id="IPR036157">
    <property type="entry name" value="dUTPase-like_sf"/>
</dbReference>
<evidence type="ECO:0000313" key="7">
    <source>
        <dbReference type="EMBL" id="KAG8172726.1"/>
    </source>
</evidence>
<evidence type="ECO:0000256" key="1">
    <source>
        <dbReference type="ARBA" id="ARBA00005142"/>
    </source>
</evidence>
<organism evidence="7 8">
    <name type="scientific">Oedothorax gibbosus</name>
    <dbReference type="NCBI Taxonomy" id="931172"/>
    <lineage>
        <taxon>Eukaryota</taxon>
        <taxon>Metazoa</taxon>
        <taxon>Ecdysozoa</taxon>
        <taxon>Arthropoda</taxon>
        <taxon>Chelicerata</taxon>
        <taxon>Arachnida</taxon>
        <taxon>Araneae</taxon>
        <taxon>Araneomorphae</taxon>
        <taxon>Entelegynae</taxon>
        <taxon>Araneoidea</taxon>
        <taxon>Linyphiidae</taxon>
        <taxon>Erigoninae</taxon>
        <taxon>Oedothorax</taxon>
    </lineage>
</organism>
<dbReference type="PANTHER" id="PTHR11241">
    <property type="entry name" value="DEOXYURIDINE 5'-TRIPHOSPHATE NUCLEOTIDOHYDROLASE"/>
    <property type="match status" value="1"/>
</dbReference>
<dbReference type="PANTHER" id="PTHR11241:SF0">
    <property type="entry name" value="DEOXYURIDINE 5'-TRIPHOSPHATE NUCLEOTIDOHYDROLASE"/>
    <property type="match status" value="1"/>
</dbReference>
<dbReference type="GO" id="GO:0000287">
    <property type="term" value="F:magnesium ion binding"/>
    <property type="evidence" value="ECO:0007669"/>
    <property type="project" value="UniProtKB-UniRule"/>
</dbReference>
<dbReference type="InterPro" id="IPR008181">
    <property type="entry name" value="dUTPase"/>
</dbReference>
<keyword evidence="5" id="KW-0460">Magnesium</keyword>
<sequence length="107" mass="11866">MPVQHLRYVLVDPFALDPTVFDSQSPGIDLYAPRHVTIEPGGHVKIDTGVTFLFPPDKLGLIWDKSSVAWSKEIVTEAGVIDTGYRGTVNIVLRNMSRETVCVERGQ</sequence>
<comment type="cofactor">
    <cofactor evidence="5">
        <name>Mg(2+)</name>
        <dbReference type="ChEBI" id="CHEBI:18420"/>
    </cofactor>
</comment>
<dbReference type="EMBL" id="JAFNEN010002434">
    <property type="protein sequence ID" value="KAG8172726.1"/>
    <property type="molecule type" value="Genomic_DNA"/>
</dbReference>
<dbReference type="InterPro" id="IPR029054">
    <property type="entry name" value="dUTPase-like"/>
</dbReference>
<evidence type="ECO:0000313" key="8">
    <source>
        <dbReference type="Proteomes" id="UP000827092"/>
    </source>
</evidence>